<organism evidence="1 2">
    <name type="scientific">Phaeoacremonium minimum (strain UCR-PA7)</name>
    <name type="common">Esca disease fungus</name>
    <name type="synonym">Togninia minima</name>
    <dbReference type="NCBI Taxonomy" id="1286976"/>
    <lineage>
        <taxon>Eukaryota</taxon>
        <taxon>Fungi</taxon>
        <taxon>Dikarya</taxon>
        <taxon>Ascomycota</taxon>
        <taxon>Pezizomycotina</taxon>
        <taxon>Sordariomycetes</taxon>
        <taxon>Sordariomycetidae</taxon>
        <taxon>Togniniales</taxon>
        <taxon>Togniniaceae</taxon>
        <taxon>Phaeoacremonium</taxon>
    </lineage>
</organism>
<dbReference type="SUPFAM" id="SSF52540">
    <property type="entry name" value="P-loop containing nucleoside triphosphate hydrolases"/>
    <property type="match status" value="1"/>
</dbReference>
<dbReference type="PANTHER" id="PTHR36978:SF4">
    <property type="entry name" value="P-LOOP CONTAINING NUCLEOSIDE TRIPHOSPHATE HYDROLASE PROTEIN"/>
    <property type="match status" value="1"/>
</dbReference>
<evidence type="ECO:0000313" key="2">
    <source>
        <dbReference type="Proteomes" id="UP000014074"/>
    </source>
</evidence>
<dbReference type="Proteomes" id="UP000014074">
    <property type="component" value="Unassembled WGS sequence"/>
</dbReference>
<sequence length="214" mass="24281">MKVLILGLPRTGTQSLADALIQLGISPIYHMREVGKNKHQALWIEAINAKFDPAQESWNRDQFEQILAGFEGVSDYPAAIFPEELVAAYPEAPIILTTRSEDAWYASMESTLIHMQSKRPADDPSPMAALSRLYTEKCWGTDFEATGRTFFHEHNDTVRALGKGRKFLEWQAKEGWAPVCEFLGYPVPGTPFPRSDDWVEYKKMVEKEKAQNKS</sequence>
<dbReference type="InterPro" id="IPR040632">
    <property type="entry name" value="Sulfotransfer_4"/>
</dbReference>
<keyword evidence="2" id="KW-1185">Reference proteome</keyword>
<dbReference type="InterPro" id="IPR027417">
    <property type="entry name" value="P-loop_NTPase"/>
</dbReference>
<dbReference type="OrthoDB" id="408152at2759"/>
<gene>
    <name evidence="1" type="ORF">UCRPA7_5760</name>
</gene>
<dbReference type="Gene3D" id="3.40.50.300">
    <property type="entry name" value="P-loop containing nucleotide triphosphate hydrolases"/>
    <property type="match status" value="1"/>
</dbReference>
<dbReference type="EMBL" id="KB933201">
    <property type="protein sequence ID" value="EON98756.1"/>
    <property type="molecule type" value="Genomic_DNA"/>
</dbReference>
<dbReference type="PANTHER" id="PTHR36978">
    <property type="entry name" value="P-LOOP CONTAINING NUCLEOTIDE TRIPHOSPHATE HYDROLASE"/>
    <property type="match status" value="1"/>
</dbReference>
<reference evidence="2" key="1">
    <citation type="journal article" date="2013" name="Genome Announc.">
        <title>Draft genome sequence of the ascomycete Phaeoacremonium aleophilum strain UCR-PA7, a causal agent of the esca disease complex in grapevines.</title>
        <authorList>
            <person name="Blanco-Ulate B."/>
            <person name="Rolshausen P."/>
            <person name="Cantu D."/>
        </authorList>
    </citation>
    <scope>NUCLEOTIDE SEQUENCE [LARGE SCALE GENOMIC DNA]</scope>
    <source>
        <strain evidence="2">UCR-PA7</strain>
    </source>
</reference>
<proteinExistence type="predicted"/>
<protein>
    <submittedName>
        <fullName evidence="1">Putative nad dependent epimerase protein</fullName>
    </submittedName>
</protein>
<dbReference type="RefSeq" id="XP_007916495.1">
    <property type="nucleotide sequence ID" value="XM_007918304.1"/>
</dbReference>
<dbReference type="eggNOG" id="ENOG502SND3">
    <property type="taxonomic scope" value="Eukaryota"/>
</dbReference>
<dbReference type="Pfam" id="PF17784">
    <property type="entry name" value="Sulfotransfer_4"/>
    <property type="match status" value="1"/>
</dbReference>
<accession>R8BHH3</accession>
<dbReference type="KEGG" id="tmn:UCRPA7_5760"/>
<name>R8BHH3_PHAM7</name>
<dbReference type="AlphaFoldDB" id="R8BHH3"/>
<evidence type="ECO:0000313" key="1">
    <source>
        <dbReference type="EMBL" id="EON98756.1"/>
    </source>
</evidence>
<dbReference type="GeneID" id="19326347"/>
<dbReference type="HOGENOM" id="CLU_061199_2_0_1"/>